<dbReference type="HOGENOM" id="CLU_467564_0_0_5"/>
<gene>
    <name evidence="2" type="ordered locus">Mnod_7751</name>
</gene>
<dbReference type="AlphaFoldDB" id="B8IY52"/>
<dbReference type="EMBL" id="CP001355">
    <property type="protein sequence ID" value="ACL63342.1"/>
    <property type="molecule type" value="Genomic_DNA"/>
</dbReference>
<protein>
    <submittedName>
        <fullName evidence="2">Uncharacterized protein</fullName>
    </submittedName>
</protein>
<name>B8IY52_METNO</name>
<dbReference type="Proteomes" id="UP000008207">
    <property type="component" value="Plasmid pMNOD06"/>
</dbReference>
<evidence type="ECO:0000313" key="2">
    <source>
        <dbReference type="EMBL" id="ACL63342.1"/>
    </source>
</evidence>
<feature type="compositionally biased region" description="Basic and acidic residues" evidence="1">
    <location>
        <begin position="302"/>
        <end position="313"/>
    </location>
</feature>
<sequence length="583" mass="63257">MHNAYFRAPNLDWALQNSRFSENIATVFSTEIHTITGTVKYQPVEAQIYSIDVALARLQDLSLRAVGQNPILFIENDIGQDDAKSLYKVGNACLLSTFVTAPAVEILNHLRVTVDTLKKLGSSVGLESAFLTLLFAAHREGLDEAADNALKTWASISWPAKPSAGMISTPVAVSTSKIIRYTEEDFKELKTNGISTRAIFGRQETLAMTQGQCIAFFKIGGAAVGASVGGLIGLASPVPSGGLIGIGAGGKAGWDAGEAIGSIACPEIYPDGGHPIWGNDHSNRGENNNERNNNEPENNEPNDNHDDDDHPPIEEATSSGYPLPPDFLSFDPYGRYSTRKVSLPIPEGRGLNAFISKDNAGNRFLSGSPISSEVLREATKIRSDAFEKLSRERAYIRTSDRYSPAARERYSPAERIGLGNVIRESANRGLERRVERNNLMANRADLSMDDKEKLLSVINSSANKYLANRLIAVINNSDNFRSNKDTTEGYTVTTETNFVQVEAEDGTTTTVPVAETTITFRQGSAAARIFGSYVTGSEAAYLVEHPEIIRAVMKQDTVTDPGRSFERSDISSRSASVFGGVAY</sequence>
<feature type="region of interest" description="Disordered" evidence="1">
    <location>
        <begin position="274"/>
        <end position="325"/>
    </location>
</feature>
<dbReference type="RefSeq" id="WP_012631438.1">
    <property type="nucleotide sequence ID" value="NC_011889.1"/>
</dbReference>
<dbReference type="KEGG" id="mno:Mnod_7751"/>
<reference evidence="3" key="1">
    <citation type="submission" date="2009-01" db="EMBL/GenBank/DDBJ databases">
        <title>Complete sequence of plasmid 6 of Methylobacterium nodulans ORS 2060.</title>
        <authorList>
            <consortium name="US DOE Joint Genome Institute"/>
            <person name="Lucas S."/>
            <person name="Copeland A."/>
            <person name="Lapidus A."/>
            <person name="Glavina del Rio T."/>
            <person name="Dalin E."/>
            <person name="Tice H."/>
            <person name="Bruce D."/>
            <person name="Goodwin L."/>
            <person name="Pitluck S."/>
            <person name="Sims D."/>
            <person name="Brettin T."/>
            <person name="Detter J.C."/>
            <person name="Han C."/>
            <person name="Larimer F."/>
            <person name="Land M."/>
            <person name="Hauser L."/>
            <person name="Kyrpides N."/>
            <person name="Ivanova N."/>
            <person name="Marx C.J."/>
            <person name="Richardson P."/>
        </authorList>
    </citation>
    <scope>NUCLEOTIDE SEQUENCE [LARGE SCALE GENOMIC DNA]</scope>
    <source>
        <strain evidence="3">LMG 21967 / CNCM I-2342 / ORS 2060</strain>
        <plasmid evidence="3">Plasmid pMNOD06</plasmid>
    </source>
</reference>
<feature type="compositionally biased region" description="Basic and acidic residues" evidence="1">
    <location>
        <begin position="281"/>
        <end position="294"/>
    </location>
</feature>
<geneLocation type="plasmid" evidence="2 3">
    <name>pMNOD06</name>
</geneLocation>
<evidence type="ECO:0000256" key="1">
    <source>
        <dbReference type="SAM" id="MobiDB-lite"/>
    </source>
</evidence>
<evidence type="ECO:0000313" key="3">
    <source>
        <dbReference type="Proteomes" id="UP000008207"/>
    </source>
</evidence>
<organism evidence="2 3">
    <name type="scientific">Methylobacterium nodulans (strain LMG 21967 / CNCM I-2342 / ORS 2060)</name>
    <dbReference type="NCBI Taxonomy" id="460265"/>
    <lineage>
        <taxon>Bacteria</taxon>
        <taxon>Pseudomonadati</taxon>
        <taxon>Pseudomonadota</taxon>
        <taxon>Alphaproteobacteria</taxon>
        <taxon>Hyphomicrobiales</taxon>
        <taxon>Methylobacteriaceae</taxon>
        <taxon>Methylobacterium</taxon>
    </lineage>
</organism>
<keyword evidence="2" id="KW-0614">Plasmid</keyword>
<proteinExistence type="predicted"/>
<accession>B8IY52</accession>
<keyword evidence="3" id="KW-1185">Reference proteome</keyword>